<evidence type="ECO:0000313" key="1">
    <source>
        <dbReference type="EMBL" id="GLB44007.1"/>
    </source>
</evidence>
<gene>
    <name evidence="1" type="ORF">LshimejAT787_1501910</name>
</gene>
<evidence type="ECO:0000313" key="2">
    <source>
        <dbReference type="Proteomes" id="UP001063166"/>
    </source>
</evidence>
<keyword evidence="2" id="KW-1185">Reference proteome</keyword>
<dbReference type="EMBL" id="BRPK01000015">
    <property type="protein sequence ID" value="GLB44007.1"/>
    <property type="molecule type" value="Genomic_DNA"/>
</dbReference>
<organism evidence="1 2">
    <name type="scientific">Lyophyllum shimeji</name>
    <name type="common">Hon-shimeji</name>
    <name type="synonym">Tricholoma shimeji</name>
    <dbReference type="NCBI Taxonomy" id="47721"/>
    <lineage>
        <taxon>Eukaryota</taxon>
        <taxon>Fungi</taxon>
        <taxon>Dikarya</taxon>
        <taxon>Basidiomycota</taxon>
        <taxon>Agaricomycotina</taxon>
        <taxon>Agaricomycetes</taxon>
        <taxon>Agaricomycetidae</taxon>
        <taxon>Agaricales</taxon>
        <taxon>Tricholomatineae</taxon>
        <taxon>Lyophyllaceae</taxon>
        <taxon>Lyophyllum</taxon>
    </lineage>
</organism>
<sequence length="636" mass="69506">MELGSGLVTPTEVAGVLDAEGYAICPDCGMRVNCGSVGLPNLDKRHRGTKVCLKRQATQAQAGKGKKNASIMSFLRPKPVPVPSTVTAPALVGGAGASLLSEPAREAEEILLAPSHASPSSKPDEVPILQMLRVLVSRIPDTVPEATHDDALAVFGGDPASFIDPEPEMDGDDIWQGMMNATLKRVFGWQTEVDLTTVIKRGPLGMDGFVRFIEYYIVDRGVPAALLEGKLEHLLDTLEKMAGVEHSPVPPSSGPTRDVATSIVEGFTAQPNEALAPAAPLVQVPLDSGPLDIEPIDVDAIPDPEPAMTKKISLKSCVGYVLPIPDGQSPHSSYPFALHDHRNLPWDYSVANCIMTLRARACEKKPGEGGGSCQPCQNLSRNAIVEGIIKRMRDGVPENANYPFHGFSNIVQVLQKTSQNEYLRFRALNQARKIIVQAGALSDHKRFAVAIASGKFERVDRLMSIALRQRRGIRGILTLYDAAAKGIYKPKNYTEEDDMRGLLLWRLGGNRIAHIAHRALGLPSLTTLRNRSIMPHIIPSPSRPVINEIQRNVEATFESVKEFLDGQEVVHQVLMLDEIATEKRVRWDHKTNMFLGVCREHGHNTSLEFTTKEDMEELFRCLDEGEVHAAAEVSVA</sequence>
<dbReference type="AlphaFoldDB" id="A0A9P3UTA5"/>
<protein>
    <submittedName>
        <fullName evidence="1">Uncharacterized protein</fullName>
    </submittedName>
</protein>
<dbReference type="Proteomes" id="UP001063166">
    <property type="component" value="Unassembled WGS sequence"/>
</dbReference>
<comment type="caution">
    <text evidence="1">The sequence shown here is derived from an EMBL/GenBank/DDBJ whole genome shotgun (WGS) entry which is preliminary data.</text>
</comment>
<accession>A0A9P3UTA5</accession>
<name>A0A9P3UTA5_LYOSH</name>
<proteinExistence type="predicted"/>
<reference evidence="1" key="1">
    <citation type="submission" date="2022-07" db="EMBL/GenBank/DDBJ databases">
        <title>The genome of Lyophyllum shimeji provides insight into the initial evolution of ectomycorrhizal fungal genome.</title>
        <authorList>
            <person name="Kobayashi Y."/>
            <person name="Shibata T."/>
            <person name="Hirakawa H."/>
            <person name="Shigenobu S."/>
            <person name="Nishiyama T."/>
            <person name="Yamada A."/>
            <person name="Hasebe M."/>
            <person name="Kawaguchi M."/>
        </authorList>
    </citation>
    <scope>NUCLEOTIDE SEQUENCE</scope>
    <source>
        <strain evidence="1">AT787</strain>
    </source>
</reference>
<dbReference type="OrthoDB" id="3235983at2759"/>